<evidence type="ECO:0000313" key="2">
    <source>
        <dbReference type="Proteomes" id="UP001526430"/>
    </source>
</evidence>
<dbReference type="EMBL" id="JAPFQI010000002">
    <property type="protein sequence ID" value="MCW8085299.1"/>
    <property type="molecule type" value="Genomic_DNA"/>
</dbReference>
<gene>
    <name evidence="1" type="ORF">OF850_06655</name>
</gene>
<dbReference type="RefSeq" id="WP_301589158.1">
    <property type="nucleotide sequence ID" value="NZ_JAPFQI010000002.1"/>
</dbReference>
<sequence>MAGASCGAGRHLRRAAEPRQALCLIEAAGEDAALTLAQALLDEAEGQVERASGGFDAAAQGRDRRALARALRCAAELRLAAGRLDAVGAAQALEAALFT</sequence>
<proteinExistence type="predicted"/>
<dbReference type="Proteomes" id="UP001526430">
    <property type="component" value="Unassembled WGS sequence"/>
</dbReference>
<name>A0ABT3NUR5_9PROT</name>
<accession>A0ABT3NUR5</accession>
<reference evidence="1 2" key="1">
    <citation type="submission" date="2022-10" db="EMBL/GenBank/DDBJ databases">
        <title>Roseococcus glaciei nov., sp. nov., isolated from glacier.</title>
        <authorList>
            <person name="Liu Q."/>
            <person name="Xin Y.-H."/>
        </authorList>
    </citation>
    <scope>NUCLEOTIDE SEQUENCE [LARGE SCALE GENOMIC DNA]</scope>
    <source>
        <strain evidence="1 2">MDT2-1-1</strain>
    </source>
</reference>
<evidence type="ECO:0000313" key="1">
    <source>
        <dbReference type="EMBL" id="MCW8085299.1"/>
    </source>
</evidence>
<protein>
    <submittedName>
        <fullName evidence="1">Uncharacterized protein</fullName>
    </submittedName>
</protein>
<organism evidence="1 2">
    <name type="scientific">Sabulicella glaciei</name>
    <dbReference type="NCBI Taxonomy" id="2984948"/>
    <lineage>
        <taxon>Bacteria</taxon>
        <taxon>Pseudomonadati</taxon>
        <taxon>Pseudomonadota</taxon>
        <taxon>Alphaproteobacteria</taxon>
        <taxon>Acetobacterales</taxon>
        <taxon>Acetobacteraceae</taxon>
        <taxon>Sabulicella</taxon>
    </lineage>
</organism>
<comment type="caution">
    <text evidence="1">The sequence shown here is derived from an EMBL/GenBank/DDBJ whole genome shotgun (WGS) entry which is preliminary data.</text>
</comment>
<keyword evidence="2" id="KW-1185">Reference proteome</keyword>